<sequence length="277" mass="30913">MECLSSAATPLRRDSLAIRPPPSTLCTFDSPFSNSGRASITAHPWQRQRGRDMRTFRDERAFHLDWLTNALECDTDARADSCPNDCSGCPCRPVFDLDASHGTSEYVMQLCREVRRRHLCGFRSAVVVGLGTGSLTACLEQHCPCMRITTVDVDPQALSIVRRFFGWKNNSRSVVSLIGAGPFFRSARRRDEVVDLVVLDCFVKHSIPEECKSPQLLADIRHVLPPNGSLLAVNVLNPRTSSMTAELRRHVARPHTIERHLGQWITLWNGPSGSGYS</sequence>
<name>A0AB34K924_PRYPA</name>
<proteinExistence type="predicted"/>
<comment type="caution">
    <text evidence="2">The sequence shown here is derived from an EMBL/GenBank/DDBJ whole genome shotgun (WGS) entry which is preliminary data.</text>
</comment>
<dbReference type="InterPro" id="IPR013216">
    <property type="entry name" value="Methyltransf_11"/>
</dbReference>
<accession>A0AB34K924</accession>
<dbReference type="EMBL" id="JBGBPQ010000001">
    <property type="protein sequence ID" value="KAL1530690.1"/>
    <property type="molecule type" value="Genomic_DNA"/>
</dbReference>
<gene>
    <name evidence="2" type="ORF">AB1Y20_001589</name>
</gene>
<evidence type="ECO:0000259" key="1">
    <source>
        <dbReference type="Pfam" id="PF08241"/>
    </source>
</evidence>
<evidence type="ECO:0000313" key="2">
    <source>
        <dbReference type="EMBL" id="KAL1530690.1"/>
    </source>
</evidence>
<dbReference type="AlphaFoldDB" id="A0AB34K924"/>
<organism evidence="2 3">
    <name type="scientific">Prymnesium parvum</name>
    <name type="common">Toxic golden alga</name>
    <dbReference type="NCBI Taxonomy" id="97485"/>
    <lineage>
        <taxon>Eukaryota</taxon>
        <taxon>Haptista</taxon>
        <taxon>Haptophyta</taxon>
        <taxon>Prymnesiophyceae</taxon>
        <taxon>Prymnesiales</taxon>
        <taxon>Prymnesiaceae</taxon>
        <taxon>Prymnesium</taxon>
    </lineage>
</organism>
<dbReference type="Gene3D" id="3.40.50.150">
    <property type="entry name" value="Vaccinia Virus protein VP39"/>
    <property type="match status" value="1"/>
</dbReference>
<dbReference type="SUPFAM" id="SSF53335">
    <property type="entry name" value="S-adenosyl-L-methionine-dependent methyltransferases"/>
    <property type="match status" value="1"/>
</dbReference>
<protein>
    <recommendedName>
        <fullName evidence="1">Methyltransferase type 11 domain-containing protein</fullName>
    </recommendedName>
</protein>
<evidence type="ECO:0000313" key="3">
    <source>
        <dbReference type="Proteomes" id="UP001515480"/>
    </source>
</evidence>
<reference evidence="2 3" key="1">
    <citation type="journal article" date="2024" name="Science">
        <title>Giant polyketide synthase enzymes in the biosynthesis of giant marine polyether toxins.</title>
        <authorList>
            <person name="Fallon T.R."/>
            <person name="Shende V.V."/>
            <person name="Wierzbicki I.H."/>
            <person name="Pendleton A.L."/>
            <person name="Watervoot N.F."/>
            <person name="Auber R.P."/>
            <person name="Gonzalez D.J."/>
            <person name="Wisecaver J.H."/>
            <person name="Moore B.S."/>
        </authorList>
    </citation>
    <scope>NUCLEOTIDE SEQUENCE [LARGE SCALE GENOMIC DNA]</scope>
    <source>
        <strain evidence="2 3">12B1</strain>
    </source>
</reference>
<dbReference type="Proteomes" id="UP001515480">
    <property type="component" value="Unassembled WGS sequence"/>
</dbReference>
<dbReference type="InterPro" id="IPR029063">
    <property type="entry name" value="SAM-dependent_MTases_sf"/>
</dbReference>
<dbReference type="Pfam" id="PF08241">
    <property type="entry name" value="Methyltransf_11"/>
    <property type="match status" value="1"/>
</dbReference>
<dbReference type="GO" id="GO:0008757">
    <property type="term" value="F:S-adenosylmethionine-dependent methyltransferase activity"/>
    <property type="evidence" value="ECO:0007669"/>
    <property type="project" value="InterPro"/>
</dbReference>
<keyword evidence="3" id="KW-1185">Reference proteome</keyword>
<feature type="domain" description="Methyltransferase type 11" evidence="1">
    <location>
        <begin position="128"/>
        <end position="231"/>
    </location>
</feature>